<dbReference type="PANTHER" id="PTHR40448">
    <property type="entry name" value="TWO-COMPONENT SENSOR HISTIDINE KINASE"/>
    <property type="match status" value="1"/>
</dbReference>
<feature type="domain" description="Sensor histidine kinase NatK-like C-terminal" evidence="2">
    <location>
        <begin position="262"/>
        <end position="355"/>
    </location>
</feature>
<comment type="caution">
    <text evidence="3">The sequence shown here is derived from an EMBL/GenBank/DDBJ whole genome shotgun (WGS) entry which is preliminary data.</text>
</comment>
<protein>
    <recommendedName>
        <fullName evidence="2">Sensor histidine kinase NatK-like C-terminal domain-containing protein</fullName>
    </recommendedName>
</protein>
<dbReference type="EMBL" id="ACIP02000001">
    <property type="protein sequence ID" value="EEP29029.1"/>
    <property type="molecule type" value="Genomic_DNA"/>
</dbReference>
<dbReference type="GO" id="GO:0042802">
    <property type="term" value="F:identical protein binding"/>
    <property type="evidence" value="ECO:0007669"/>
    <property type="project" value="TreeGrafter"/>
</dbReference>
<reference evidence="3" key="1">
    <citation type="submission" date="2009-04" db="EMBL/GenBank/DDBJ databases">
        <authorList>
            <person name="Weinstock G."/>
            <person name="Sodergren E."/>
            <person name="Clifton S."/>
            <person name="Fulton L."/>
            <person name="Fulton B."/>
            <person name="Courtney L."/>
            <person name="Fronick C."/>
            <person name="Harrison M."/>
            <person name="Strong C."/>
            <person name="Farmer C."/>
            <person name="Delahaunty K."/>
            <person name="Markovic C."/>
            <person name="Hall O."/>
            <person name="Minx P."/>
            <person name="Tomlinson C."/>
            <person name="Mitreva M."/>
            <person name="Nelson J."/>
            <person name="Hou S."/>
            <person name="Wollam A."/>
            <person name="Pepin K.H."/>
            <person name="Johnson M."/>
            <person name="Bhonagiri V."/>
            <person name="Nash W.E."/>
            <person name="Warren W."/>
            <person name="Chinwalla A."/>
            <person name="Mardis E.R."/>
            <person name="Wilson R.K."/>
        </authorList>
    </citation>
    <scope>NUCLEOTIDE SEQUENCE [LARGE SCALE GENOMIC DNA]</scope>
    <source>
        <strain evidence="3">DSM 14600</strain>
    </source>
</reference>
<evidence type="ECO:0000259" key="2">
    <source>
        <dbReference type="Pfam" id="PF14501"/>
    </source>
</evidence>
<evidence type="ECO:0000256" key="1">
    <source>
        <dbReference type="SAM" id="Phobius"/>
    </source>
</evidence>
<sequence>MILGAFCIYFFLIIDFKTFFQLFIVAFPILEIAGSLIRYICNIAGVRDDIGKTLLTLAIIVSMIWGLYVAKLKQMLPNSFILPLKFNCIYAMLLFVITVLYSFFTSFIEKNYTGHILWLGQILLVLGGIIILYSSFFIIYYINAKMRSDYERFVTEKYIEQQRIYFEQLLEKEKETRQYRHDTIAQLVQIQYYLEHQEIHTARSFTREMLDEITNISRQNIDIGNEIVNTMLNYYLAPLKARKYKINIKGFMKEELQVSGRDLCIIVSNLLKNAVEAVEVMNPDEGFIDIEIYSRQTTWYMKVINSTSNQQICATTKADTENHGFGLSNIRRSVEKYEGLFHTNIKDGVFTAEVWLRA</sequence>
<keyword evidence="1" id="KW-0472">Membrane</keyword>
<accession>C4G8T2</accession>
<name>C4G8T2_9FIRM</name>
<feature type="transmembrane region" description="Helical" evidence="1">
    <location>
        <begin position="116"/>
        <end position="142"/>
    </location>
</feature>
<dbReference type="eggNOG" id="COG3290">
    <property type="taxonomic scope" value="Bacteria"/>
</dbReference>
<organism evidence="3 4">
    <name type="scientific">Shuttleworthella satelles DSM 14600</name>
    <dbReference type="NCBI Taxonomy" id="626523"/>
    <lineage>
        <taxon>Bacteria</taxon>
        <taxon>Bacillati</taxon>
        <taxon>Bacillota</taxon>
        <taxon>Clostridia</taxon>
        <taxon>Lachnospirales</taxon>
        <taxon>Lachnospiraceae</taxon>
        <taxon>Shuttleworthella</taxon>
    </lineage>
</organism>
<dbReference type="PANTHER" id="PTHR40448:SF1">
    <property type="entry name" value="TWO-COMPONENT SENSOR HISTIDINE KINASE"/>
    <property type="match status" value="1"/>
</dbReference>
<dbReference type="InterPro" id="IPR032834">
    <property type="entry name" value="NatK-like_C"/>
</dbReference>
<keyword evidence="1" id="KW-0812">Transmembrane</keyword>
<dbReference type="STRING" id="626523.GCWU000342_00379"/>
<evidence type="ECO:0000313" key="3">
    <source>
        <dbReference type="EMBL" id="EEP29029.1"/>
    </source>
</evidence>
<dbReference type="RefSeq" id="WP_006905417.1">
    <property type="nucleotide sequence ID" value="NZ_GG665866.1"/>
</dbReference>
<dbReference type="HOGENOM" id="CLU_773615_0_0_9"/>
<keyword evidence="1" id="KW-1133">Transmembrane helix</keyword>
<dbReference type="Pfam" id="PF14501">
    <property type="entry name" value="HATPase_c_5"/>
    <property type="match status" value="1"/>
</dbReference>
<dbReference type="AlphaFoldDB" id="C4G8T2"/>
<feature type="transmembrane region" description="Helical" evidence="1">
    <location>
        <begin position="82"/>
        <end position="104"/>
    </location>
</feature>
<feature type="transmembrane region" description="Helical" evidence="1">
    <location>
        <begin position="50"/>
        <end position="70"/>
    </location>
</feature>
<dbReference type="SUPFAM" id="SSF55874">
    <property type="entry name" value="ATPase domain of HSP90 chaperone/DNA topoisomerase II/histidine kinase"/>
    <property type="match status" value="1"/>
</dbReference>
<proteinExistence type="predicted"/>
<dbReference type="InterPro" id="IPR036890">
    <property type="entry name" value="HATPase_C_sf"/>
</dbReference>
<dbReference type="Proteomes" id="UP000003494">
    <property type="component" value="Unassembled WGS sequence"/>
</dbReference>
<gene>
    <name evidence="3" type="ORF">GCWU000342_00379</name>
</gene>
<feature type="transmembrane region" description="Helical" evidence="1">
    <location>
        <begin position="7"/>
        <end position="30"/>
    </location>
</feature>
<dbReference type="Gene3D" id="3.30.565.10">
    <property type="entry name" value="Histidine kinase-like ATPase, C-terminal domain"/>
    <property type="match status" value="1"/>
</dbReference>
<keyword evidence="4" id="KW-1185">Reference proteome</keyword>
<evidence type="ECO:0000313" key="4">
    <source>
        <dbReference type="Proteomes" id="UP000003494"/>
    </source>
</evidence>